<proteinExistence type="predicted"/>
<protein>
    <submittedName>
        <fullName evidence="3">Trehalose utilization</fullName>
    </submittedName>
</protein>
<reference evidence="3 4" key="1">
    <citation type="submission" date="2017-12" db="EMBL/GenBank/DDBJ databases">
        <title>Confluentibacter flavum sp. nov., isolated from the saline lake.</title>
        <authorList>
            <person name="Yu L."/>
        </authorList>
    </citation>
    <scope>NUCLEOTIDE SEQUENCE [LARGE SCALE GENOMIC DNA]</scope>
    <source>
        <strain evidence="3 4">3B</strain>
    </source>
</reference>
<dbReference type="Pfam" id="PF06283">
    <property type="entry name" value="ThuA"/>
    <property type="match status" value="1"/>
</dbReference>
<sequence>MRLKIIACIIICSIAGFGSVFSQTSPKVLKALIIDGDSNHGIWPKSTFMIKDYLEQSGLFEVDIYRKEFVWVGPAHDKVEGITNINELVTKYPLNDGKEHTVVSKAQFDPNFNPDFTKYNVIVSNFGWQASELPEITRTNLEKYMLNGGGLVIVHAANNPWGDWEEFNKMIGLGGWGGRNEKTGPYVYYNENNEKIVDTIKGNAGSHGAQHNFLIETRAPEHPIMKGLPNLWLHNKDELYERLRGPAENMTVLATAYSDKSTDARRTGRDEPALMTIEYGKGRIFHTILGHMDYSMECAGFITTLQRGAEWVATGKVTQKIPDDFPTENQVSIRKWDK</sequence>
<dbReference type="RefSeq" id="WP_106660174.1">
    <property type="nucleotide sequence ID" value="NZ_PJEO01000045.1"/>
</dbReference>
<dbReference type="PANTHER" id="PTHR40469">
    <property type="entry name" value="SECRETED GLYCOSYL HYDROLASE"/>
    <property type="match status" value="1"/>
</dbReference>
<dbReference type="AlphaFoldDB" id="A0A2N3HI77"/>
<dbReference type="PANTHER" id="PTHR40469:SF2">
    <property type="entry name" value="GALACTOSE-BINDING DOMAIN-LIKE SUPERFAMILY PROTEIN"/>
    <property type="match status" value="1"/>
</dbReference>
<dbReference type="SUPFAM" id="SSF52317">
    <property type="entry name" value="Class I glutamine amidotransferase-like"/>
    <property type="match status" value="1"/>
</dbReference>
<dbReference type="OrthoDB" id="9785923at2"/>
<organism evidence="3 4">
    <name type="scientific">Confluentibacter flavum</name>
    <dbReference type="NCBI Taxonomy" id="1909700"/>
    <lineage>
        <taxon>Bacteria</taxon>
        <taxon>Pseudomonadati</taxon>
        <taxon>Bacteroidota</taxon>
        <taxon>Flavobacteriia</taxon>
        <taxon>Flavobacteriales</taxon>
        <taxon>Flavobacteriaceae</taxon>
        <taxon>Confluentibacter</taxon>
    </lineage>
</organism>
<evidence type="ECO:0000259" key="2">
    <source>
        <dbReference type="Pfam" id="PF06283"/>
    </source>
</evidence>
<dbReference type="Gene3D" id="3.40.50.880">
    <property type="match status" value="1"/>
</dbReference>
<dbReference type="InterPro" id="IPR029010">
    <property type="entry name" value="ThuA-like"/>
</dbReference>
<evidence type="ECO:0000256" key="1">
    <source>
        <dbReference type="SAM" id="SignalP"/>
    </source>
</evidence>
<name>A0A2N3HI77_9FLAO</name>
<dbReference type="EMBL" id="PJEO01000045">
    <property type="protein sequence ID" value="PKQ44603.1"/>
    <property type="molecule type" value="Genomic_DNA"/>
</dbReference>
<evidence type="ECO:0000313" key="4">
    <source>
        <dbReference type="Proteomes" id="UP000233435"/>
    </source>
</evidence>
<feature type="signal peptide" evidence="1">
    <location>
        <begin position="1"/>
        <end position="22"/>
    </location>
</feature>
<comment type="caution">
    <text evidence="3">The sequence shown here is derived from an EMBL/GenBank/DDBJ whole genome shotgun (WGS) entry which is preliminary data.</text>
</comment>
<dbReference type="Proteomes" id="UP000233435">
    <property type="component" value="Unassembled WGS sequence"/>
</dbReference>
<feature type="chain" id="PRO_5014800942" evidence="1">
    <location>
        <begin position="23"/>
        <end position="338"/>
    </location>
</feature>
<gene>
    <name evidence="3" type="ORF">CSW08_12255</name>
</gene>
<keyword evidence="1" id="KW-0732">Signal</keyword>
<dbReference type="InterPro" id="IPR029062">
    <property type="entry name" value="Class_I_gatase-like"/>
</dbReference>
<feature type="domain" description="ThuA-like" evidence="2">
    <location>
        <begin position="75"/>
        <end position="312"/>
    </location>
</feature>
<keyword evidence="4" id="KW-1185">Reference proteome</keyword>
<evidence type="ECO:0000313" key="3">
    <source>
        <dbReference type="EMBL" id="PKQ44603.1"/>
    </source>
</evidence>
<accession>A0A2N3HI77</accession>